<dbReference type="NCBIfam" id="NF045478">
    <property type="entry name" value="XF1762_fam"/>
    <property type="match status" value="1"/>
</dbReference>
<dbReference type="RefSeq" id="WP_197003156.1">
    <property type="nucleotide sequence ID" value="NZ_JADOUF010000001.1"/>
</dbReference>
<evidence type="ECO:0000313" key="3">
    <source>
        <dbReference type="Proteomes" id="UP000622552"/>
    </source>
</evidence>
<dbReference type="AlphaFoldDB" id="A0A8J7GGA0"/>
<sequence length="145" mass="15793">MTAARARTFATDHDLHPRSVPAHRFSIGVTDAYATLVGVVMVGRPADTHLDDGHMAEATTVYLDGITGLRTTLLTAAWRTATAMGYRRLITTNDTGQVQLTERPRRRRVSGRHDIRPGAARGGREIVRRLRQSPLPDGEEAGAGP</sequence>
<reference evidence="2" key="1">
    <citation type="submission" date="2020-11" db="EMBL/GenBank/DDBJ databases">
        <title>Sequencing the genomes of 1000 actinobacteria strains.</title>
        <authorList>
            <person name="Klenk H.-P."/>
        </authorList>
    </citation>
    <scope>NUCLEOTIDE SEQUENCE</scope>
    <source>
        <strain evidence="2">DSM 45356</strain>
    </source>
</reference>
<evidence type="ECO:0000313" key="2">
    <source>
        <dbReference type="EMBL" id="MBG6136132.1"/>
    </source>
</evidence>
<organism evidence="2 3">
    <name type="scientific">Longispora fulva</name>
    <dbReference type="NCBI Taxonomy" id="619741"/>
    <lineage>
        <taxon>Bacteria</taxon>
        <taxon>Bacillati</taxon>
        <taxon>Actinomycetota</taxon>
        <taxon>Actinomycetes</taxon>
        <taxon>Micromonosporales</taxon>
        <taxon>Micromonosporaceae</taxon>
        <taxon>Longispora</taxon>
    </lineage>
</organism>
<dbReference type="EMBL" id="JADOUF010000001">
    <property type="protein sequence ID" value="MBG6136132.1"/>
    <property type="molecule type" value="Genomic_DNA"/>
</dbReference>
<gene>
    <name evidence="2" type="ORF">IW245_002326</name>
</gene>
<accession>A0A8J7GGA0</accession>
<protein>
    <submittedName>
        <fullName evidence="2">Uncharacterized protein</fullName>
    </submittedName>
</protein>
<dbReference type="Proteomes" id="UP000622552">
    <property type="component" value="Unassembled WGS sequence"/>
</dbReference>
<feature type="compositionally biased region" description="Basic and acidic residues" evidence="1">
    <location>
        <begin position="111"/>
        <end position="128"/>
    </location>
</feature>
<proteinExistence type="predicted"/>
<keyword evidence="3" id="KW-1185">Reference proteome</keyword>
<comment type="caution">
    <text evidence="2">The sequence shown here is derived from an EMBL/GenBank/DDBJ whole genome shotgun (WGS) entry which is preliminary data.</text>
</comment>
<dbReference type="InterPro" id="IPR053780">
    <property type="entry name" value="Gp66-like"/>
</dbReference>
<feature type="region of interest" description="Disordered" evidence="1">
    <location>
        <begin position="99"/>
        <end position="145"/>
    </location>
</feature>
<evidence type="ECO:0000256" key="1">
    <source>
        <dbReference type="SAM" id="MobiDB-lite"/>
    </source>
</evidence>
<name>A0A8J7GGA0_9ACTN</name>